<comment type="caution">
    <text evidence="4">The sequence shown here is derived from an EMBL/GenBank/DDBJ whole genome shotgun (WGS) entry which is preliminary data.</text>
</comment>
<dbReference type="OrthoDB" id="9803495at2"/>
<dbReference type="Pfam" id="PF02632">
    <property type="entry name" value="BioY"/>
    <property type="match status" value="1"/>
</dbReference>
<dbReference type="AlphaFoldDB" id="G5IAR4"/>
<evidence type="ECO:0000313" key="4">
    <source>
        <dbReference type="EMBL" id="EHI61409.1"/>
    </source>
</evidence>
<feature type="transmembrane region" description="Helical" evidence="3">
    <location>
        <begin position="35"/>
        <end position="52"/>
    </location>
</feature>
<dbReference type="HOGENOM" id="CLU_077931_3_0_9"/>
<dbReference type="PANTHER" id="PTHR34295">
    <property type="entry name" value="BIOTIN TRANSPORTER BIOY"/>
    <property type="match status" value="1"/>
</dbReference>
<keyword evidence="2" id="KW-1003">Cell membrane</keyword>
<dbReference type="EMBL" id="ADLN01000003">
    <property type="protein sequence ID" value="EHI61409.1"/>
    <property type="molecule type" value="Genomic_DNA"/>
</dbReference>
<keyword evidence="2" id="KW-0813">Transport</keyword>
<comment type="subcellular location">
    <subcellularLocation>
        <location evidence="2">Cell membrane</location>
        <topology evidence="2">Multi-pass membrane protein</topology>
    </subcellularLocation>
</comment>
<feature type="transmembrane region" description="Helical" evidence="3">
    <location>
        <begin position="59"/>
        <end position="78"/>
    </location>
</feature>
<evidence type="ECO:0000256" key="1">
    <source>
        <dbReference type="ARBA" id="ARBA00010692"/>
    </source>
</evidence>
<dbReference type="InterPro" id="IPR003784">
    <property type="entry name" value="BioY"/>
</dbReference>
<dbReference type="GO" id="GO:0015225">
    <property type="term" value="F:biotin transmembrane transporter activity"/>
    <property type="evidence" value="ECO:0007669"/>
    <property type="project" value="UniProtKB-UniRule"/>
</dbReference>
<evidence type="ECO:0000256" key="2">
    <source>
        <dbReference type="PIRNR" id="PIRNR016661"/>
    </source>
</evidence>
<dbReference type="PIRSF" id="PIRSF016661">
    <property type="entry name" value="BioY"/>
    <property type="match status" value="1"/>
</dbReference>
<keyword evidence="3" id="KW-0812">Transmembrane</keyword>
<feature type="transmembrane region" description="Helical" evidence="3">
    <location>
        <begin position="90"/>
        <end position="107"/>
    </location>
</feature>
<keyword evidence="5" id="KW-1185">Reference proteome</keyword>
<protein>
    <recommendedName>
        <fullName evidence="2">Biotin transporter</fullName>
    </recommendedName>
</protein>
<dbReference type="PATRIC" id="fig|742737.3.peg.590"/>
<accession>G5IAR4</accession>
<evidence type="ECO:0000313" key="5">
    <source>
        <dbReference type="Proteomes" id="UP000005384"/>
    </source>
</evidence>
<organism evidence="4 5">
    <name type="scientific">Hungatella hathewayi WAL-18680</name>
    <dbReference type="NCBI Taxonomy" id="742737"/>
    <lineage>
        <taxon>Bacteria</taxon>
        <taxon>Bacillati</taxon>
        <taxon>Bacillota</taxon>
        <taxon>Clostridia</taxon>
        <taxon>Lachnospirales</taxon>
        <taxon>Lachnospiraceae</taxon>
        <taxon>Hungatella</taxon>
    </lineage>
</organism>
<gene>
    <name evidence="4" type="ORF">HMPREF9473_00591</name>
</gene>
<keyword evidence="3" id="KW-1133">Transmembrane helix</keyword>
<name>G5IAR4_9FIRM</name>
<feature type="transmembrane region" description="Helical" evidence="3">
    <location>
        <begin position="119"/>
        <end position="138"/>
    </location>
</feature>
<comment type="similarity">
    <text evidence="1 2">Belongs to the BioY family.</text>
</comment>
<dbReference type="PANTHER" id="PTHR34295:SF1">
    <property type="entry name" value="BIOTIN TRANSPORTER BIOY"/>
    <property type="match status" value="1"/>
</dbReference>
<feature type="transmembrane region" description="Helical" evidence="3">
    <location>
        <begin position="12"/>
        <end position="29"/>
    </location>
</feature>
<reference evidence="4 5" key="1">
    <citation type="submission" date="2011-08" db="EMBL/GenBank/DDBJ databases">
        <title>The Genome Sequence of Clostridium hathewayi WAL-18680.</title>
        <authorList>
            <consortium name="The Broad Institute Genome Sequencing Platform"/>
            <person name="Earl A."/>
            <person name="Ward D."/>
            <person name="Feldgarden M."/>
            <person name="Gevers D."/>
            <person name="Finegold S.M."/>
            <person name="Summanen P.H."/>
            <person name="Molitoris D.R."/>
            <person name="Song M."/>
            <person name="Daigneault M."/>
            <person name="Allen-Vercoe E."/>
            <person name="Young S.K."/>
            <person name="Zeng Q."/>
            <person name="Gargeya S."/>
            <person name="Fitzgerald M."/>
            <person name="Haas B."/>
            <person name="Abouelleil A."/>
            <person name="Alvarado L."/>
            <person name="Arachchi H.M."/>
            <person name="Berlin A."/>
            <person name="Brown A."/>
            <person name="Chapman S.B."/>
            <person name="Chen Z."/>
            <person name="Dunbar C."/>
            <person name="Freedman E."/>
            <person name="Gearin G."/>
            <person name="Gellesch M."/>
            <person name="Goldberg J."/>
            <person name="Griggs A."/>
            <person name="Gujja S."/>
            <person name="Heiman D."/>
            <person name="Howarth C."/>
            <person name="Larson L."/>
            <person name="Lui A."/>
            <person name="MacDonald P.J.P."/>
            <person name="Montmayeur A."/>
            <person name="Murphy C."/>
            <person name="Neiman D."/>
            <person name="Pearson M."/>
            <person name="Priest M."/>
            <person name="Roberts A."/>
            <person name="Saif S."/>
            <person name="Shea T."/>
            <person name="Shenoy N."/>
            <person name="Sisk P."/>
            <person name="Stolte C."/>
            <person name="Sykes S."/>
            <person name="Wortman J."/>
            <person name="Nusbaum C."/>
            <person name="Birren B."/>
        </authorList>
    </citation>
    <scope>NUCLEOTIDE SEQUENCE [LARGE SCALE GENOMIC DNA]</scope>
    <source>
        <strain evidence="4 5">WAL-18680</strain>
    </source>
</reference>
<dbReference type="Gene3D" id="1.10.1760.20">
    <property type="match status" value="1"/>
</dbReference>
<sequence length="180" mass="18830">MSKSLLTTRELALIGLMAAVTCILSPIALPIPFSPVPVTFGNLALFLAVYVLGMKNGFISYVIYFLIGIAGLPVFSGFSGGMGKVAGPTGGYLIGFFFMVLIAGYFIDKYHAKKGPSIAGMVLGALVCNLVGTVWLSHQLGISFLAGLGSGVIPYLPGDLVKIIAASFLGPELRKAVNRL</sequence>
<dbReference type="GO" id="GO:0005886">
    <property type="term" value="C:plasma membrane"/>
    <property type="evidence" value="ECO:0007669"/>
    <property type="project" value="UniProtKB-SubCell"/>
</dbReference>
<keyword evidence="2 3" id="KW-0472">Membrane</keyword>
<dbReference type="RefSeq" id="WP_006778575.1">
    <property type="nucleotide sequence ID" value="NZ_CP040506.1"/>
</dbReference>
<dbReference type="Proteomes" id="UP000005384">
    <property type="component" value="Unassembled WGS sequence"/>
</dbReference>
<evidence type="ECO:0000256" key="3">
    <source>
        <dbReference type="SAM" id="Phobius"/>
    </source>
</evidence>
<proteinExistence type="inferred from homology"/>